<evidence type="ECO:0000313" key="2">
    <source>
        <dbReference type="EMBL" id="EAR90648.2"/>
    </source>
</evidence>
<gene>
    <name evidence="2" type="ORF">TTHERM_00123980</name>
</gene>
<dbReference type="HOGENOM" id="CLU_245044_0_0_1"/>
<keyword evidence="3" id="KW-1185">Reference proteome</keyword>
<evidence type="ECO:0000256" key="1">
    <source>
        <dbReference type="SAM" id="Phobius"/>
    </source>
</evidence>
<proteinExistence type="predicted"/>
<keyword evidence="1" id="KW-0472">Membrane</keyword>
<dbReference type="InParanoid" id="Q22YM3"/>
<evidence type="ECO:0000313" key="3">
    <source>
        <dbReference type="Proteomes" id="UP000009168"/>
    </source>
</evidence>
<dbReference type="KEGG" id="tet:TTHERM_00123980"/>
<feature type="transmembrane region" description="Helical" evidence="1">
    <location>
        <begin position="590"/>
        <end position="614"/>
    </location>
</feature>
<dbReference type="eggNOG" id="ENOG502QQH0">
    <property type="taxonomic scope" value="Eukaryota"/>
</dbReference>
<dbReference type="EMBL" id="GG662798">
    <property type="protein sequence ID" value="EAR90648.2"/>
    <property type="molecule type" value="Genomic_DNA"/>
</dbReference>
<protein>
    <submittedName>
        <fullName evidence="2">Transmembrane protein, putative</fullName>
    </submittedName>
</protein>
<dbReference type="AlphaFoldDB" id="Q22YM3"/>
<dbReference type="RefSeq" id="XP_001010893.2">
    <property type="nucleotide sequence ID" value="XM_001010893.2"/>
</dbReference>
<organism evidence="2 3">
    <name type="scientific">Tetrahymena thermophila (strain SB210)</name>
    <dbReference type="NCBI Taxonomy" id="312017"/>
    <lineage>
        <taxon>Eukaryota</taxon>
        <taxon>Sar</taxon>
        <taxon>Alveolata</taxon>
        <taxon>Ciliophora</taxon>
        <taxon>Intramacronucleata</taxon>
        <taxon>Oligohymenophorea</taxon>
        <taxon>Hymenostomatida</taxon>
        <taxon>Tetrahymenina</taxon>
        <taxon>Tetrahymenidae</taxon>
        <taxon>Tetrahymena</taxon>
    </lineage>
</organism>
<keyword evidence="1 2" id="KW-0812">Transmembrane</keyword>
<accession>Q22YM3</accession>
<keyword evidence="1" id="KW-1133">Transmembrane helix</keyword>
<reference evidence="3" key="1">
    <citation type="journal article" date="2006" name="PLoS Biol.">
        <title>Macronuclear genome sequence of the ciliate Tetrahymena thermophila, a model eukaryote.</title>
        <authorList>
            <person name="Eisen J.A."/>
            <person name="Coyne R.S."/>
            <person name="Wu M."/>
            <person name="Wu D."/>
            <person name="Thiagarajan M."/>
            <person name="Wortman J.R."/>
            <person name="Badger J.H."/>
            <person name="Ren Q."/>
            <person name="Amedeo P."/>
            <person name="Jones K.M."/>
            <person name="Tallon L.J."/>
            <person name="Delcher A.L."/>
            <person name="Salzberg S.L."/>
            <person name="Silva J.C."/>
            <person name="Haas B.J."/>
            <person name="Majoros W.H."/>
            <person name="Farzad M."/>
            <person name="Carlton J.M."/>
            <person name="Smith R.K. Jr."/>
            <person name="Garg J."/>
            <person name="Pearlman R.E."/>
            <person name="Karrer K.M."/>
            <person name="Sun L."/>
            <person name="Manning G."/>
            <person name="Elde N.C."/>
            <person name="Turkewitz A.P."/>
            <person name="Asai D.J."/>
            <person name="Wilkes D.E."/>
            <person name="Wang Y."/>
            <person name="Cai H."/>
            <person name="Collins K."/>
            <person name="Stewart B.A."/>
            <person name="Lee S.R."/>
            <person name="Wilamowska K."/>
            <person name="Weinberg Z."/>
            <person name="Ruzzo W.L."/>
            <person name="Wloga D."/>
            <person name="Gaertig J."/>
            <person name="Frankel J."/>
            <person name="Tsao C.-C."/>
            <person name="Gorovsky M.A."/>
            <person name="Keeling P.J."/>
            <person name="Waller R.F."/>
            <person name="Patron N.J."/>
            <person name="Cherry J.M."/>
            <person name="Stover N.A."/>
            <person name="Krieger C.J."/>
            <person name="del Toro C."/>
            <person name="Ryder H.F."/>
            <person name="Williamson S.C."/>
            <person name="Barbeau R.A."/>
            <person name="Hamilton E.P."/>
            <person name="Orias E."/>
        </authorList>
    </citation>
    <scope>NUCLEOTIDE SEQUENCE [LARGE SCALE GENOMIC DNA]</scope>
    <source>
        <strain evidence="3">SB210</strain>
    </source>
</reference>
<dbReference type="Proteomes" id="UP000009168">
    <property type="component" value="Unassembled WGS sequence"/>
</dbReference>
<sequence length="1041" mass="120690">MIQFKNGQLTMNYQGQDPYLIGYSFSTQQLENVIDSGNTYAYAIIDNQQLNQGVAYKYLEDDILFDIQIHTDFPYQVNNALYYINLTSQNVSASAKSISNLISFTIQDLIPNPMNGEQPFVAFTDYVTIKLVSSTNDNLIYQYFYYNNQSDRNIEIQNPLLTRRKILNVTQIDEKVVALLPPGDIVILIFAYNKEQQQYCNQTQVVHVKDNNFNQSSFTEFILKHYNQSQNDQYLNQIQNEIYAYQTIIEAIEQYEKNNKQSDEIKQKKLDILLRLQSTDWLNQGITILNLSGEQTLRLIQTQLDLSSQLLKLILNSTQNRISQIYSQILSMSNISSYYKLIFKESLRISVQTFMMLIKISQINGDVSQLFQGIQIEQQVLQVMSGFSQLLNINQSPINIDTAQAHLLIEKQDAILFTNEYCLQQDFNFIHQNSKKYFEIYTQTWPNNTYLYRDEVNQLVKQQIDQVNSTFQGFINQTYPIKISTLSSYQNQQPNITIPLKFVVKFSNISTQIPVQCIQRQLAYNWTNQTCQTIVLEVDKSQVQCVCQTPGTTTIISSIDNLITNQNLQKIFSKEGFVSIAQLSNWYEYLPIWTVIVMSVIFVALCIMGVTFDFQDKNILRKLKESSLQLNGQENYINQKSIFLAIKAKYLPDKDSQLDNLQKKTLNLLEQKQQGLSPTLKFESEIQENFKIAKQQTTEFNQSSIFNLQTVNISPYHRKKRNISFQSTVSITHQPKQDFKFINSINKINSLLPFIKRNQTSQFSQSETSTNSIQQIDIQKQLQQIENQQVSQFQKNLINLEKVNQSNEPQIEKKNLRNNRKRFSNKSDLRVTIREKKTSNKTADNSLQVNQEEQIENQIDDFSSNHIQALPEIQQKNDIQQEILQVINEKNIIDQDKHIDKSQVQQESVESSFNANLTAIQKQAKYTQENFSVIYLNDNTSKNNQNDKTDISIINNYNSLNHSETINQQLKQQNTSLINDSQKFQSIYIDSAFQASFIKKEIFSKDSEILDINPSNNIESVKSPDLLDLLSTITKSYGFSL</sequence>
<name>Q22YM3_TETTS</name>
<dbReference type="GeneID" id="7833273"/>